<dbReference type="RefSeq" id="WP_011901747.1">
    <property type="nucleotide sequence ID" value="NZ_JAAVJF010000004.1"/>
</dbReference>
<evidence type="ECO:0000313" key="2">
    <source>
        <dbReference type="EMBL" id="NYR16163.1"/>
    </source>
</evidence>
<protein>
    <submittedName>
        <fullName evidence="2">Uncharacterized protein</fullName>
    </submittedName>
</protein>
<feature type="transmembrane region" description="Helical" evidence="1">
    <location>
        <begin position="62"/>
        <end position="85"/>
    </location>
</feature>
<keyword evidence="1" id="KW-0472">Membrane</keyword>
<gene>
    <name evidence="2" type="ORF">HC235_09525</name>
</gene>
<keyword evidence="1" id="KW-1133">Transmembrane helix</keyword>
<accession>A0A7L4PBU4</accession>
<dbReference type="AlphaFoldDB" id="A0A7L4PBU4"/>
<proteinExistence type="predicted"/>
<dbReference type="OMA" id="YKRSEML"/>
<keyword evidence="3" id="KW-1185">Reference proteome</keyword>
<dbReference type="GeneID" id="5054081"/>
<organism evidence="2 3">
    <name type="scientific">Pyrobaculum arsenaticum</name>
    <dbReference type="NCBI Taxonomy" id="121277"/>
    <lineage>
        <taxon>Archaea</taxon>
        <taxon>Thermoproteota</taxon>
        <taxon>Thermoprotei</taxon>
        <taxon>Thermoproteales</taxon>
        <taxon>Thermoproteaceae</taxon>
        <taxon>Pyrobaculum</taxon>
    </lineage>
</organism>
<evidence type="ECO:0000256" key="1">
    <source>
        <dbReference type="SAM" id="Phobius"/>
    </source>
</evidence>
<feature type="transmembrane region" description="Helical" evidence="1">
    <location>
        <begin position="101"/>
        <end position="120"/>
    </location>
</feature>
<sequence>MSRAVLYKRSEMLKQRYSLYGMFAAMFLIVTMLVGGVAYASSNLPVYLSLNAAMASGYGPAIFTQSLLTLLSFVAAVAAAFLVFLSRSTTARGEFASSSRLLYAAITAAGLAFIFASAALAPPASQVLSPLYYAYIAMAAAAVALLVYAVFLLRAVTSYYTPRRK</sequence>
<keyword evidence="1" id="KW-0812">Transmembrane</keyword>
<feature type="transmembrane region" description="Helical" evidence="1">
    <location>
        <begin position="132"/>
        <end position="156"/>
    </location>
</feature>
<evidence type="ECO:0000313" key="3">
    <source>
        <dbReference type="Proteomes" id="UP000554766"/>
    </source>
</evidence>
<comment type="caution">
    <text evidence="2">The sequence shown here is derived from an EMBL/GenBank/DDBJ whole genome shotgun (WGS) entry which is preliminary data.</text>
</comment>
<reference evidence="2 3" key="1">
    <citation type="journal article" date="2020" name="Nat. Commun.">
        <title>The structures of two archaeal type IV pili illuminate evolutionary relationships.</title>
        <authorList>
            <person name="Wang F."/>
            <person name="Baquero D.P."/>
            <person name="Su Z."/>
            <person name="Beltran L.C."/>
            <person name="Prangishvili D."/>
            <person name="Krupovic M."/>
            <person name="Egelman E.H."/>
        </authorList>
    </citation>
    <scope>NUCLEOTIDE SEQUENCE [LARGE SCALE GENOMIC DNA]</scope>
    <source>
        <strain evidence="2 3">2GA</strain>
    </source>
</reference>
<name>A0A7L4PBU4_9CREN</name>
<feature type="transmembrane region" description="Helical" evidence="1">
    <location>
        <begin position="20"/>
        <end position="42"/>
    </location>
</feature>
<dbReference type="EMBL" id="JAAVJF010000004">
    <property type="protein sequence ID" value="NYR16163.1"/>
    <property type="molecule type" value="Genomic_DNA"/>
</dbReference>
<dbReference type="Proteomes" id="UP000554766">
    <property type="component" value="Unassembled WGS sequence"/>
</dbReference>